<feature type="binding site" evidence="2">
    <location>
        <position position="102"/>
    </location>
    <ligand>
        <name>Fe cation</name>
        <dbReference type="ChEBI" id="CHEBI:24875"/>
    </ligand>
</feature>
<feature type="binding site" evidence="2">
    <location>
        <position position="58"/>
    </location>
    <ligand>
        <name>Fe cation</name>
        <dbReference type="ChEBI" id="CHEBI:24875"/>
    </ligand>
</feature>
<feature type="domain" description="Pirin N-terminal" evidence="4">
    <location>
        <begin position="13"/>
        <end position="120"/>
    </location>
</feature>
<organism evidence="6 7">
    <name type="scientific">Emticicia agri</name>
    <dbReference type="NCBI Taxonomy" id="2492393"/>
    <lineage>
        <taxon>Bacteria</taxon>
        <taxon>Pseudomonadati</taxon>
        <taxon>Bacteroidota</taxon>
        <taxon>Cytophagia</taxon>
        <taxon>Cytophagales</taxon>
        <taxon>Leadbetterellaceae</taxon>
        <taxon>Emticicia</taxon>
    </lineage>
</organism>
<dbReference type="InterPro" id="IPR003829">
    <property type="entry name" value="Pirin_N_dom"/>
</dbReference>
<evidence type="ECO:0000259" key="5">
    <source>
        <dbReference type="Pfam" id="PF17954"/>
    </source>
</evidence>
<evidence type="ECO:0000259" key="4">
    <source>
        <dbReference type="Pfam" id="PF02678"/>
    </source>
</evidence>
<dbReference type="PANTHER" id="PTHR43212:SF3">
    <property type="entry name" value="QUERCETIN 2,3-DIOXYGENASE"/>
    <property type="match status" value="1"/>
</dbReference>
<evidence type="ECO:0000256" key="3">
    <source>
        <dbReference type="RuleBase" id="RU003457"/>
    </source>
</evidence>
<dbReference type="CDD" id="cd02910">
    <property type="entry name" value="cupin_Yhhw_N"/>
    <property type="match status" value="1"/>
</dbReference>
<proteinExistence type="inferred from homology"/>
<dbReference type="PIRSF" id="PIRSF006232">
    <property type="entry name" value="Pirin"/>
    <property type="match status" value="1"/>
</dbReference>
<dbReference type="AlphaFoldDB" id="A0A4V1ZDL7"/>
<dbReference type="Pfam" id="PF02678">
    <property type="entry name" value="Pirin"/>
    <property type="match status" value="1"/>
</dbReference>
<dbReference type="InterPro" id="IPR041602">
    <property type="entry name" value="Quercetinase_C"/>
</dbReference>
<comment type="caution">
    <text evidence="6">The sequence shown here is derived from an EMBL/GenBank/DDBJ whole genome shotgun (WGS) entry which is preliminary data.</text>
</comment>
<dbReference type="SUPFAM" id="SSF51182">
    <property type="entry name" value="RmlC-like cupins"/>
    <property type="match status" value="1"/>
</dbReference>
<dbReference type="InterPro" id="IPR011051">
    <property type="entry name" value="RmlC_Cupin_sf"/>
</dbReference>
<dbReference type="RefSeq" id="WP_130019935.1">
    <property type="nucleotide sequence ID" value="NZ_SEWF01000006.1"/>
</dbReference>
<protein>
    <submittedName>
        <fullName evidence="6">Pirin family protein</fullName>
    </submittedName>
</protein>
<gene>
    <name evidence="6" type="ORF">EWM59_05470</name>
</gene>
<comment type="similarity">
    <text evidence="1 3">Belongs to the pirin family.</text>
</comment>
<evidence type="ECO:0000256" key="1">
    <source>
        <dbReference type="ARBA" id="ARBA00008416"/>
    </source>
</evidence>
<name>A0A4V1ZDL7_9BACT</name>
<keyword evidence="2" id="KW-0479">Metal-binding</keyword>
<keyword evidence="2" id="KW-0408">Iron</keyword>
<sequence length="238" mass="26509">MKAIYYKASERGHANHGWLDAWHSFSFAGFHNPEKVHFGALRVLNDDMIIGGRGFGMHPHDNMEIVTIPLSGDLEHSDSMGNTGAIGKGEVQIMSAGTGIYHSERNKNIDKALRLLQIWVFPKLRDIQPRYDQRAFPVEGRKNQLQTIVSPLDGQDGGMGINQDAWFSLTNLEQGKELNYTVKLLTNGIYVFVIEGEAEINGQVLGRRDALGISETNEITIKANTDSEILLIDVPMSF</sequence>
<evidence type="ECO:0000256" key="2">
    <source>
        <dbReference type="PIRSR" id="PIRSR006232-1"/>
    </source>
</evidence>
<dbReference type="OrthoDB" id="321327at2"/>
<dbReference type="EMBL" id="SEWF01000006">
    <property type="protein sequence ID" value="RYU96600.1"/>
    <property type="molecule type" value="Genomic_DNA"/>
</dbReference>
<dbReference type="PANTHER" id="PTHR43212">
    <property type="entry name" value="QUERCETIN 2,3-DIOXYGENASE"/>
    <property type="match status" value="1"/>
</dbReference>
<accession>A0A4V1ZDL7</accession>
<feature type="domain" description="Quercetin 2,3-dioxygenase C-terminal cupin" evidence="5">
    <location>
        <begin position="148"/>
        <end position="234"/>
    </location>
</feature>
<dbReference type="Pfam" id="PF17954">
    <property type="entry name" value="Pirin_C_2"/>
    <property type="match status" value="1"/>
</dbReference>
<feature type="binding site" evidence="2">
    <location>
        <position position="60"/>
    </location>
    <ligand>
        <name>Fe cation</name>
        <dbReference type="ChEBI" id="CHEBI:24875"/>
    </ligand>
</feature>
<dbReference type="InterPro" id="IPR014710">
    <property type="entry name" value="RmlC-like_jellyroll"/>
</dbReference>
<dbReference type="Gene3D" id="2.60.120.10">
    <property type="entry name" value="Jelly Rolls"/>
    <property type="match status" value="2"/>
</dbReference>
<reference evidence="6 7" key="1">
    <citation type="submission" date="2019-02" db="EMBL/GenBank/DDBJ databases">
        <title>Bacterial novel species Emticicia sp. 17J42-9 isolated from soil.</title>
        <authorList>
            <person name="Jung H.-Y."/>
        </authorList>
    </citation>
    <scope>NUCLEOTIDE SEQUENCE [LARGE SCALE GENOMIC DNA]</scope>
    <source>
        <strain evidence="6 7">17J42-9</strain>
    </source>
</reference>
<comment type="cofactor">
    <cofactor evidence="2">
        <name>Fe cation</name>
        <dbReference type="ChEBI" id="CHEBI:24875"/>
    </cofactor>
    <text evidence="2">Binds 1 Fe cation per subunit.</text>
</comment>
<keyword evidence="7" id="KW-1185">Reference proteome</keyword>
<evidence type="ECO:0000313" key="7">
    <source>
        <dbReference type="Proteomes" id="UP000293162"/>
    </source>
</evidence>
<dbReference type="InterPro" id="IPR012093">
    <property type="entry name" value="Pirin"/>
</dbReference>
<feature type="binding site" evidence="2">
    <location>
        <position position="104"/>
    </location>
    <ligand>
        <name>Fe cation</name>
        <dbReference type="ChEBI" id="CHEBI:24875"/>
    </ligand>
</feature>
<dbReference type="GO" id="GO:0046872">
    <property type="term" value="F:metal ion binding"/>
    <property type="evidence" value="ECO:0007669"/>
    <property type="project" value="UniProtKB-KW"/>
</dbReference>
<dbReference type="Proteomes" id="UP000293162">
    <property type="component" value="Unassembled WGS sequence"/>
</dbReference>
<evidence type="ECO:0000313" key="6">
    <source>
        <dbReference type="EMBL" id="RYU96600.1"/>
    </source>
</evidence>